<organism evidence="1 2">
    <name type="scientific">Spirosoma flavum</name>
    <dbReference type="NCBI Taxonomy" id="2048557"/>
    <lineage>
        <taxon>Bacteria</taxon>
        <taxon>Pseudomonadati</taxon>
        <taxon>Bacteroidota</taxon>
        <taxon>Cytophagia</taxon>
        <taxon>Cytophagales</taxon>
        <taxon>Cytophagaceae</taxon>
        <taxon>Spirosoma</taxon>
    </lineage>
</organism>
<proteinExistence type="predicted"/>
<reference evidence="2" key="1">
    <citation type="journal article" date="2019" name="Int. J. Syst. Evol. Microbiol.">
        <title>The Global Catalogue of Microorganisms (GCM) 10K type strain sequencing project: providing services to taxonomists for standard genome sequencing and annotation.</title>
        <authorList>
            <consortium name="The Broad Institute Genomics Platform"/>
            <consortium name="The Broad Institute Genome Sequencing Center for Infectious Disease"/>
            <person name="Wu L."/>
            <person name="Ma J."/>
        </authorList>
    </citation>
    <scope>NUCLEOTIDE SEQUENCE [LARGE SCALE GENOMIC DNA]</scope>
    <source>
        <strain evidence="2">KCTC 52490</strain>
    </source>
</reference>
<evidence type="ECO:0000313" key="2">
    <source>
        <dbReference type="Proteomes" id="UP001597512"/>
    </source>
</evidence>
<dbReference type="EMBL" id="JBHUOM010000002">
    <property type="protein sequence ID" value="MFD2933877.1"/>
    <property type="molecule type" value="Genomic_DNA"/>
</dbReference>
<dbReference type="InterPro" id="IPR011006">
    <property type="entry name" value="CheY-like_superfamily"/>
</dbReference>
<dbReference type="SUPFAM" id="SSF52172">
    <property type="entry name" value="CheY-like"/>
    <property type="match status" value="1"/>
</dbReference>
<sequence length="132" mass="15066">MNDNWQWVALLTEDEDDYAYWQYGFGCWAAHLRVEWFATGDAFFARPGLIEGKPSVLLLDGLIPMNEEPAWLNKILEHECCQVLPIIMLAGEFMDGQQQGYLNLGAAECMIKPTNQHDLQRAILSVSRYVTV</sequence>
<name>A0ABW6AHE2_9BACT</name>
<dbReference type="RefSeq" id="WP_381498791.1">
    <property type="nucleotide sequence ID" value="NZ_JBHUOM010000002.1"/>
</dbReference>
<accession>A0ABW6AHE2</accession>
<evidence type="ECO:0000313" key="1">
    <source>
        <dbReference type="EMBL" id="MFD2933877.1"/>
    </source>
</evidence>
<comment type="caution">
    <text evidence="1">The sequence shown here is derived from an EMBL/GenBank/DDBJ whole genome shotgun (WGS) entry which is preliminary data.</text>
</comment>
<gene>
    <name evidence="1" type="ORF">ACFS25_08800</name>
</gene>
<protein>
    <recommendedName>
        <fullName evidence="3">Response regulator</fullName>
    </recommendedName>
</protein>
<dbReference type="Proteomes" id="UP001597512">
    <property type="component" value="Unassembled WGS sequence"/>
</dbReference>
<dbReference type="Gene3D" id="3.40.50.2300">
    <property type="match status" value="1"/>
</dbReference>
<evidence type="ECO:0008006" key="3">
    <source>
        <dbReference type="Google" id="ProtNLM"/>
    </source>
</evidence>
<keyword evidence="2" id="KW-1185">Reference proteome</keyword>